<gene>
    <name evidence="3" type="ORF">IDH45_08265</name>
</gene>
<evidence type="ECO:0000256" key="2">
    <source>
        <dbReference type="SAM" id="SignalP"/>
    </source>
</evidence>
<sequence>MNVIPTVKKIPLGLIALGLSAALLVVPGGTPASAAPSPEIAVLNEAAPDTELHSPSAAQDEKKRRKGFFLFEDAAAVIGVDKKELKKQLEAGKSIADIAKAKGIGEEDLINRMIAIRNQKIDEAVQSGKWPQDKADRIKQKLPEHLKAMVNKKDWKEWKKDKERHHKKGKEIQSHSGIPSHESMIY</sequence>
<protein>
    <recommendedName>
        <fullName evidence="5">DUF2680 domain-containing protein</fullName>
    </recommendedName>
</protein>
<evidence type="ECO:0008006" key="5">
    <source>
        <dbReference type="Google" id="ProtNLM"/>
    </source>
</evidence>
<name>A0A927C8G2_9BACL</name>
<feature type="region of interest" description="Disordered" evidence="1">
    <location>
        <begin position="153"/>
        <end position="186"/>
    </location>
</feature>
<dbReference type="Proteomes" id="UP000639396">
    <property type="component" value="Unassembled WGS sequence"/>
</dbReference>
<dbReference type="AlphaFoldDB" id="A0A927C8G2"/>
<keyword evidence="4" id="KW-1185">Reference proteome</keyword>
<comment type="caution">
    <text evidence="3">The sequence shown here is derived from an EMBL/GenBank/DDBJ whole genome shotgun (WGS) entry which is preliminary data.</text>
</comment>
<evidence type="ECO:0000313" key="3">
    <source>
        <dbReference type="EMBL" id="MBD2861972.1"/>
    </source>
</evidence>
<evidence type="ECO:0000256" key="1">
    <source>
        <dbReference type="SAM" id="MobiDB-lite"/>
    </source>
</evidence>
<accession>A0A927C8G2</accession>
<proteinExistence type="predicted"/>
<dbReference type="RefSeq" id="WP_190926424.1">
    <property type="nucleotide sequence ID" value="NZ_JACXJA010000007.1"/>
</dbReference>
<feature type="signal peptide" evidence="2">
    <location>
        <begin position="1"/>
        <end position="34"/>
    </location>
</feature>
<evidence type="ECO:0000313" key="4">
    <source>
        <dbReference type="Proteomes" id="UP000639396"/>
    </source>
</evidence>
<feature type="chain" id="PRO_5036679955" description="DUF2680 domain-containing protein" evidence="2">
    <location>
        <begin position="35"/>
        <end position="186"/>
    </location>
</feature>
<dbReference type="EMBL" id="JACXJA010000007">
    <property type="protein sequence ID" value="MBD2861972.1"/>
    <property type="molecule type" value="Genomic_DNA"/>
</dbReference>
<organism evidence="3 4">
    <name type="scientific">Paenibacillus oceani</name>
    <dbReference type="NCBI Taxonomy" id="2772510"/>
    <lineage>
        <taxon>Bacteria</taxon>
        <taxon>Bacillati</taxon>
        <taxon>Bacillota</taxon>
        <taxon>Bacilli</taxon>
        <taxon>Bacillales</taxon>
        <taxon>Paenibacillaceae</taxon>
        <taxon>Paenibacillus</taxon>
    </lineage>
</organism>
<keyword evidence="2" id="KW-0732">Signal</keyword>
<reference evidence="3" key="1">
    <citation type="submission" date="2020-09" db="EMBL/GenBank/DDBJ databases">
        <title>A novel bacterium of genus Paenibacillus, isolated from South China Sea.</title>
        <authorList>
            <person name="Huang H."/>
            <person name="Mo K."/>
            <person name="Hu Y."/>
        </authorList>
    </citation>
    <scope>NUCLEOTIDE SEQUENCE</scope>
    <source>
        <strain evidence="3">IB182363</strain>
    </source>
</reference>